<keyword evidence="7" id="KW-0238">DNA-binding</keyword>
<dbReference type="PROSITE" id="PS50157">
    <property type="entry name" value="ZINC_FINGER_C2H2_2"/>
    <property type="match status" value="10"/>
</dbReference>
<dbReference type="SUPFAM" id="SSF57667">
    <property type="entry name" value="beta-beta-alpha zinc fingers"/>
    <property type="match status" value="7"/>
</dbReference>
<keyword evidence="3" id="KW-0677">Repeat</keyword>
<dbReference type="AlphaFoldDB" id="A0A9C5ZBT5"/>
<gene>
    <name evidence="16" type="primary">LOC119639957</name>
</gene>
<keyword evidence="4 10" id="KW-0863">Zinc-finger</keyword>
<dbReference type="GeneID" id="119639957"/>
<dbReference type="GO" id="GO:0008270">
    <property type="term" value="F:zinc ion binding"/>
    <property type="evidence" value="ECO:0007669"/>
    <property type="project" value="UniProtKB-UniRule"/>
</dbReference>
<evidence type="ECO:0000256" key="1">
    <source>
        <dbReference type="ARBA" id="ARBA00004123"/>
    </source>
</evidence>
<evidence type="ECO:0000256" key="12">
    <source>
        <dbReference type="SAM" id="MobiDB-lite"/>
    </source>
</evidence>
<feature type="region of interest" description="Disordered" evidence="12">
    <location>
        <begin position="234"/>
        <end position="259"/>
    </location>
</feature>
<evidence type="ECO:0000313" key="15">
    <source>
        <dbReference type="Proteomes" id="UP000092443"/>
    </source>
</evidence>
<evidence type="ECO:0000256" key="8">
    <source>
        <dbReference type="ARBA" id="ARBA00023163"/>
    </source>
</evidence>
<dbReference type="PANTHER" id="PTHR24394:SF29">
    <property type="entry name" value="MYONEURIN"/>
    <property type="match status" value="1"/>
</dbReference>
<feature type="binding site" evidence="11">
    <location>
        <position position="59"/>
    </location>
    <ligand>
        <name>Zn(2+)</name>
        <dbReference type="ChEBI" id="CHEBI:29105"/>
    </ligand>
</feature>
<feature type="domain" description="ZAD" evidence="14">
    <location>
        <begin position="2"/>
        <end position="83"/>
    </location>
</feature>
<feature type="domain" description="C2H2-type" evidence="13">
    <location>
        <begin position="617"/>
        <end position="644"/>
    </location>
</feature>
<dbReference type="Gene3D" id="3.40.1800.20">
    <property type="match status" value="1"/>
</dbReference>
<evidence type="ECO:0000256" key="9">
    <source>
        <dbReference type="ARBA" id="ARBA00023242"/>
    </source>
</evidence>
<feature type="domain" description="C2H2-type" evidence="13">
    <location>
        <begin position="588"/>
        <end position="615"/>
    </location>
</feature>
<evidence type="ECO:0000256" key="4">
    <source>
        <dbReference type="ARBA" id="ARBA00022771"/>
    </source>
</evidence>
<dbReference type="GO" id="GO:0003677">
    <property type="term" value="F:DNA binding"/>
    <property type="evidence" value="ECO:0007669"/>
    <property type="project" value="UniProtKB-KW"/>
</dbReference>
<protein>
    <submittedName>
        <fullName evidence="16">Oocyte zinc finger protein XlCOF6-like</fullName>
    </submittedName>
</protein>
<evidence type="ECO:0000313" key="16">
    <source>
        <dbReference type="RefSeq" id="XP_037893632.1"/>
    </source>
</evidence>
<sequence length="700" mass="82509">METCRTCAKCDFDNESQWMDLFNPQYRQTEIESIRIEFNIWKLKISPNDGLPQKICHDCFNKFLTISSFRLQCSEAQVKLNNIFDKIDNQSIKDDENFDNFTTERENNECTVNTTAVGVIVHQSTRIKNHTEIKTNENNAKNTISANVSKKTIKTYTTRTAVIKTHNQNSSEIINNNNSNSNNNIIIPTIFVNNANNRKSVHIDDTNDLSDNGIIEEFHDAVKSVNWNTNESKIYTNNVNSNNDKKKKKSSSSHHNENDLTNDNISITFECKYCYKSRHRPVEMFHTQRDLLTHITVYHNSENPYNCPFCEMGFQDAASRTMHLKDQHCQKMFTCETCGKKYADRFNLRNHIEKYHTEIDYDCTLCQKSFLSRKSLNYHMKWHKPEYQLKCTYCERLFINQRHLKCHEETHTGLRNQEVCSFCGKCFIHLKTLRWHIYRQHDGEKPYKCGNCSEVFASYAKKRLHMLDYHLDNLTVLEKTECMLCHKRYENEIDLKKHMLEDHNEEKCTIKISNNKRVIMNKKQKQFSGLFQCEVCDKRFNMKSALERHQAVHSIEGRPHACPQCPKRFKRSQDMNWHLKTHSEEKPNICDVCGKGFALKYVLTQHRRSHEVLEKNFSCTICGRSYLFEKSLRLHERIHTGKTYYKCDLCNANFVTHIKFKWHMSKMHDAEEISATANINFNTNYEKGLPLDDLVNFVIP</sequence>
<feature type="binding site" evidence="11">
    <location>
        <position position="4"/>
    </location>
    <ligand>
        <name>Zn(2+)</name>
        <dbReference type="ChEBI" id="CHEBI:29105"/>
    </ligand>
</feature>
<proteinExistence type="predicted"/>
<evidence type="ECO:0000256" key="7">
    <source>
        <dbReference type="ARBA" id="ARBA00023125"/>
    </source>
</evidence>
<keyword evidence="15" id="KW-1185">Reference proteome</keyword>
<feature type="domain" description="C2H2-type" evidence="13">
    <location>
        <begin position="333"/>
        <end position="357"/>
    </location>
</feature>
<evidence type="ECO:0000256" key="10">
    <source>
        <dbReference type="PROSITE-ProRule" id="PRU00042"/>
    </source>
</evidence>
<dbReference type="FunFam" id="3.30.160.60:FF:000446">
    <property type="entry name" value="Zinc finger protein"/>
    <property type="match status" value="1"/>
</dbReference>
<dbReference type="FunFam" id="3.30.160.60:FF:000045">
    <property type="entry name" value="ZFP69 zinc finger protein B"/>
    <property type="match status" value="1"/>
</dbReference>
<evidence type="ECO:0000256" key="11">
    <source>
        <dbReference type="PROSITE-ProRule" id="PRU01263"/>
    </source>
</evidence>
<dbReference type="InterPro" id="IPR013087">
    <property type="entry name" value="Znf_C2H2_type"/>
</dbReference>
<feature type="domain" description="C2H2-type" evidence="13">
    <location>
        <begin position="645"/>
        <end position="673"/>
    </location>
</feature>
<reference evidence="16" key="1">
    <citation type="submission" date="2025-08" db="UniProtKB">
        <authorList>
            <consortium name="RefSeq"/>
        </authorList>
    </citation>
    <scope>IDENTIFICATION</scope>
    <source>
        <tissue evidence="16">Whole body pupa</tissue>
    </source>
</reference>
<dbReference type="GO" id="GO:0000981">
    <property type="term" value="F:DNA-binding transcription factor activity, RNA polymerase II-specific"/>
    <property type="evidence" value="ECO:0007669"/>
    <property type="project" value="TreeGrafter"/>
</dbReference>
<dbReference type="Proteomes" id="UP000092443">
    <property type="component" value="Unplaced"/>
</dbReference>
<keyword evidence="5 11" id="KW-0862">Zinc</keyword>
<keyword evidence="8" id="KW-0804">Transcription</keyword>
<keyword evidence="9" id="KW-0539">Nucleus</keyword>
<dbReference type="Pfam" id="PF00096">
    <property type="entry name" value="zf-C2H2"/>
    <property type="match status" value="2"/>
</dbReference>
<keyword evidence="2 11" id="KW-0479">Metal-binding</keyword>
<accession>A0A9C5ZBT5</accession>
<feature type="domain" description="C2H2-type" evidence="13">
    <location>
        <begin position="560"/>
        <end position="587"/>
    </location>
</feature>
<dbReference type="SMART" id="SM00868">
    <property type="entry name" value="zf-AD"/>
    <property type="match status" value="1"/>
</dbReference>
<evidence type="ECO:0000256" key="2">
    <source>
        <dbReference type="ARBA" id="ARBA00022723"/>
    </source>
</evidence>
<dbReference type="Pfam" id="PF07776">
    <property type="entry name" value="zf-AD"/>
    <property type="match status" value="1"/>
</dbReference>
<dbReference type="SUPFAM" id="SSF57716">
    <property type="entry name" value="Glucocorticoid receptor-like (DNA-binding domain)"/>
    <property type="match status" value="1"/>
</dbReference>
<evidence type="ECO:0000256" key="3">
    <source>
        <dbReference type="ARBA" id="ARBA00022737"/>
    </source>
</evidence>
<comment type="subcellular location">
    <subcellularLocation>
        <location evidence="1">Nucleus</location>
    </subcellularLocation>
</comment>
<name>A0A9C5ZBT5_9MUSC</name>
<feature type="domain" description="C2H2-type" evidence="13">
    <location>
        <begin position="531"/>
        <end position="558"/>
    </location>
</feature>
<feature type="binding site" evidence="11">
    <location>
        <position position="56"/>
    </location>
    <ligand>
        <name>Zn(2+)</name>
        <dbReference type="ChEBI" id="CHEBI:29105"/>
    </ligand>
</feature>
<feature type="domain" description="C2H2-type" evidence="13">
    <location>
        <begin position="361"/>
        <end position="388"/>
    </location>
</feature>
<evidence type="ECO:0000259" key="14">
    <source>
        <dbReference type="PROSITE" id="PS51915"/>
    </source>
</evidence>
<keyword evidence="6" id="KW-0805">Transcription regulation</keyword>
<dbReference type="FunFam" id="3.30.160.60:FF:001228">
    <property type="entry name" value="Zinc finger protein 236"/>
    <property type="match status" value="1"/>
</dbReference>
<dbReference type="Gene3D" id="3.30.160.60">
    <property type="entry name" value="Classic Zinc Finger"/>
    <property type="match status" value="8"/>
</dbReference>
<dbReference type="Pfam" id="PF13894">
    <property type="entry name" value="zf-C2H2_4"/>
    <property type="match status" value="1"/>
</dbReference>
<feature type="domain" description="C2H2-type" evidence="13">
    <location>
        <begin position="389"/>
        <end position="416"/>
    </location>
</feature>
<organism evidence="15 16">
    <name type="scientific">Glossina fuscipes</name>
    <dbReference type="NCBI Taxonomy" id="7396"/>
    <lineage>
        <taxon>Eukaryota</taxon>
        <taxon>Metazoa</taxon>
        <taxon>Ecdysozoa</taxon>
        <taxon>Arthropoda</taxon>
        <taxon>Hexapoda</taxon>
        <taxon>Insecta</taxon>
        <taxon>Pterygota</taxon>
        <taxon>Neoptera</taxon>
        <taxon>Endopterygota</taxon>
        <taxon>Diptera</taxon>
        <taxon>Brachycera</taxon>
        <taxon>Muscomorpha</taxon>
        <taxon>Hippoboscoidea</taxon>
        <taxon>Glossinidae</taxon>
        <taxon>Glossina</taxon>
    </lineage>
</organism>
<dbReference type="KEGG" id="gfs:119639957"/>
<dbReference type="InterPro" id="IPR036236">
    <property type="entry name" value="Znf_C2H2_sf"/>
</dbReference>
<feature type="binding site" evidence="11">
    <location>
        <position position="7"/>
    </location>
    <ligand>
        <name>Zn(2+)</name>
        <dbReference type="ChEBI" id="CHEBI:29105"/>
    </ligand>
</feature>
<feature type="domain" description="C2H2-type" evidence="13">
    <location>
        <begin position="418"/>
        <end position="446"/>
    </location>
</feature>
<dbReference type="PROSITE" id="PS00028">
    <property type="entry name" value="ZINC_FINGER_C2H2_1"/>
    <property type="match status" value="11"/>
</dbReference>
<dbReference type="PANTHER" id="PTHR24394">
    <property type="entry name" value="ZINC FINGER PROTEIN"/>
    <property type="match status" value="1"/>
</dbReference>
<evidence type="ECO:0000256" key="5">
    <source>
        <dbReference type="ARBA" id="ARBA00022833"/>
    </source>
</evidence>
<dbReference type="Pfam" id="PF13912">
    <property type="entry name" value="zf-C2H2_6"/>
    <property type="match status" value="2"/>
</dbReference>
<dbReference type="RefSeq" id="XP_037893632.1">
    <property type="nucleotide sequence ID" value="XM_038037704.1"/>
</dbReference>
<dbReference type="SMART" id="SM00355">
    <property type="entry name" value="ZnF_C2H2"/>
    <property type="match status" value="13"/>
</dbReference>
<dbReference type="InterPro" id="IPR012934">
    <property type="entry name" value="Znf_AD"/>
</dbReference>
<dbReference type="PROSITE" id="PS51915">
    <property type="entry name" value="ZAD"/>
    <property type="match status" value="1"/>
</dbReference>
<feature type="domain" description="C2H2-type" evidence="13">
    <location>
        <begin position="480"/>
        <end position="508"/>
    </location>
</feature>
<evidence type="ECO:0000259" key="13">
    <source>
        <dbReference type="PROSITE" id="PS50157"/>
    </source>
</evidence>
<dbReference type="GO" id="GO:0005634">
    <property type="term" value="C:nucleus"/>
    <property type="evidence" value="ECO:0007669"/>
    <property type="project" value="UniProtKB-SubCell"/>
</dbReference>
<evidence type="ECO:0000256" key="6">
    <source>
        <dbReference type="ARBA" id="ARBA00023015"/>
    </source>
</evidence>